<evidence type="ECO:0000313" key="3">
    <source>
        <dbReference type="Proteomes" id="UP000007319"/>
    </source>
</evidence>
<evidence type="ECO:0000256" key="1">
    <source>
        <dbReference type="SAM" id="MobiDB-lite"/>
    </source>
</evidence>
<keyword evidence="3" id="KW-1185">Reference proteome</keyword>
<organism evidence="2 3">
    <name type="scientific">Azospirillum baldaniorum</name>
    <dbReference type="NCBI Taxonomy" id="1064539"/>
    <lineage>
        <taxon>Bacteria</taxon>
        <taxon>Pseudomonadati</taxon>
        <taxon>Pseudomonadota</taxon>
        <taxon>Alphaproteobacteria</taxon>
        <taxon>Rhodospirillales</taxon>
        <taxon>Azospirillaceae</taxon>
        <taxon>Azospirillum</taxon>
    </lineage>
</organism>
<dbReference type="KEGG" id="abs:AZOBR_200191"/>
<protein>
    <submittedName>
        <fullName evidence="2">Uncharacterized protein</fullName>
    </submittedName>
</protein>
<dbReference type="EMBL" id="HE577327">
    <property type="protein sequence ID" value="CCC99486.1"/>
    <property type="molecule type" value="Genomic_DNA"/>
</dbReference>
<feature type="region of interest" description="Disordered" evidence="1">
    <location>
        <begin position="21"/>
        <end position="64"/>
    </location>
</feature>
<gene>
    <name evidence="2" type="ORF">AZOBR_200191</name>
</gene>
<dbReference type="AlphaFoldDB" id="A0A9P1NN55"/>
<proteinExistence type="predicted"/>
<reference evidence="2 3" key="1">
    <citation type="journal article" date="2011" name="PLoS Genet.">
        <title>Azospirillum genomes reveal transition of bacteria from aquatic to terrestrial environments.</title>
        <authorList>
            <person name="Wisniewski-Dye F."/>
            <person name="Borziak K."/>
            <person name="Khalsa-Moyers G."/>
            <person name="Alexandre G."/>
            <person name="Sukharnikov L.O."/>
            <person name="Wuichet K."/>
            <person name="Hurst G.B."/>
            <person name="McDonald W.H."/>
            <person name="Robertson J.S."/>
            <person name="Barbe V."/>
            <person name="Calteau A."/>
            <person name="Rouy Z."/>
            <person name="Mangenot S."/>
            <person name="Prigent-Combaret C."/>
            <person name="Normand P."/>
            <person name="Boyer M."/>
            <person name="Siguier P."/>
            <person name="Dessaux Y."/>
            <person name="Elmerich C."/>
            <person name="Condemine G."/>
            <person name="Krishnen G."/>
            <person name="Kennedy I."/>
            <person name="Paterson A.H."/>
            <person name="Gonzalez V."/>
            <person name="Mavingui P."/>
            <person name="Zhulin I.B."/>
        </authorList>
    </citation>
    <scope>NUCLEOTIDE SEQUENCE [LARGE SCALE GENOMIC DNA]</scope>
    <source>
        <strain evidence="2 3">Sp245</strain>
    </source>
</reference>
<sequence length="64" mass="6973">MAFIALSPPLTRKLRLRCRDRRTFGPPKAGRGWPEGPLALAESQRWRQGDARGGKSGTSATPSP</sequence>
<evidence type="ECO:0000313" key="2">
    <source>
        <dbReference type="EMBL" id="CCC99486.1"/>
    </source>
</evidence>
<feature type="compositionally biased region" description="Basic and acidic residues" evidence="1">
    <location>
        <begin position="44"/>
        <end position="53"/>
    </location>
</feature>
<accession>A0A9P1NN55</accession>
<dbReference type="Proteomes" id="UP000007319">
    <property type="component" value="Chromosome"/>
</dbReference>
<name>A0A9P1NN55_9PROT</name>